<protein>
    <submittedName>
        <fullName evidence="2">Mitochondrial protein</fullName>
    </submittedName>
</protein>
<dbReference type="AlphaFoldDB" id="A0A371FFT2"/>
<dbReference type="STRING" id="157652.A0A371FFT2"/>
<evidence type="ECO:0000313" key="3">
    <source>
        <dbReference type="Proteomes" id="UP000257109"/>
    </source>
</evidence>
<dbReference type="Pfam" id="PF07727">
    <property type="entry name" value="RVT_2"/>
    <property type="match status" value="1"/>
</dbReference>
<name>A0A371FFT2_MUCPR</name>
<organism evidence="2 3">
    <name type="scientific">Mucuna pruriens</name>
    <name type="common">Velvet bean</name>
    <name type="synonym">Dolichos pruriens</name>
    <dbReference type="NCBI Taxonomy" id="157652"/>
    <lineage>
        <taxon>Eukaryota</taxon>
        <taxon>Viridiplantae</taxon>
        <taxon>Streptophyta</taxon>
        <taxon>Embryophyta</taxon>
        <taxon>Tracheophyta</taxon>
        <taxon>Spermatophyta</taxon>
        <taxon>Magnoliopsida</taxon>
        <taxon>eudicotyledons</taxon>
        <taxon>Gunneridae</taxon>
        <taxon>Pentapetalae</taxon>
        <taxon>rosids</taxon>
        <taxon>fabids</taxon>
        <taxon>Fabales</taxon>
        <taxon>Fabaceae</taxon>
        <taxon>Papilionoideae</taxon>
        <taxon>50 kb inversion clade</taxon>
        <taxon>NPAAA clade</taxon>
        <taxon>indigoferoid/millettioid clade</taxon>
        <taxon>Phaseoleae</taxon>
        <taxon>Mucuna</taxon>
    </lineage>
</organism>
<comment type="caution">
    <text evidence="2">The sequence shown here is derived from an EMBL/GenBank/DDBJ whole genome shotgun (WGS) entry which is preliminary data.</text>
</comment>
<feature type="non-terminal residue" evidence="2">
    <location>
        <position position="1"/>
    </location>
</feature>
<evidence type="ECO:0000259" key="1">
    <source>
        <dbReference type="Pfam" id="PF07727"/>
    </source>
</evidence>
<dbReference type="OrthoDB" id="1426928at2759"/>
<gene>
    <name evidence="2" type="ORF">CR513_42753</name>
</gene>
<dbReference type="Proteomes" id="UP000257109">
    <property type="component" value="Unassembled WGS sequence"/>
</dbReference>
<dbReference type="InterPro" id="IPR013103">
    <property type="entry name" value="RVT_2"/>
</dbReference>
<accession>A0A371FFT2</accession>
<keyword evidence="3" id="KW-1185">Reference proteome</keyword>
<dbReference type="EMBL" id="QJKJ01009261">
    <property type="protein sequence ID" value="RDX77167.1"/>
    <property type="molecule type" value="Genomic_DNA"/>
</dbReference>
<evidence type="ECO:0000313" key="2">
    <source>
        <dbReference type="EMBL" id="RDX77167.1"/>
    </source>
</evidence>
<feature type="domain" description="Reverse transcriptase Ty1/copia-type" evidence="1">
    <location>
        <begin position="7"/>
        <end position="137"/>
    </location>
</feature>
<proteinExistence type="predicted"/>
<sequence>MLFSMIPQGVEHPNPNQVCKVVKSLYEQLSQLFIELGFSQATANHSLFTKQLNRSFTTLLVYIDDIILVANNVDDIKFIKSTLNIYFEIKDLGILKYFLGLKTTNSPHNISLCQRQYYLNFLSDVGLLNCKPTSTPLDPRVCLHQDNDPLFTDSHREITLPHHYSIHELSTFVHYTIAIKVLQYIKGTPRKGLFLPRSLSLQLLGFTNANWRMS</sequence>
<reference evidence="2" key="1">
    <citation type="submission" date="2018-05" db="EMBL/GenBank/DDBJ databases">
        <title>Draft genome of Mucuna pruriens seed.</title>
        <authorList>
            <person name="Nnadi N.E."/>
            <person name="Vos R."/>
            <person name="Hasami M.H."/>
            <person name="Devisetty U.K."/>
            <person name="Aguiy J.C."/>
        </authorList>
    </citation>
    <scope>NUCLEOTIDE SEQUENCE [LARGE SCALE GENOMIC DNA]</scope>
    <source>
        <strain evidence="2">JCA_2017</strain>
    </source>
</reference>